<name>A0ACB8VI46_9TELE</name>
<organism evidence="1 2">
    <name type="scientific">Scortum barcoo</name>
    <name type="common">barcoo grunter</name>
    <dbReference type="NCBI Taxonomy" id="214431"/>
    <lineage>
        <taxon>Eukaryota</taxon>
        <taxon>Metazoa</taxon>
        <taxon>Chordata</taxon>
        <taxon>Craniata</taxon>
        <taxon>Vertebrata</taxon>
        <taxon>Euteleostomi</taxon>
        <taxon>Actinopterygii</taxon>
        <taxon>Neopterygii</taxon>
        <taxon>Teleostei</taxon>
        <taxon>Neoteleostei</taxon>
        <taxon>Acanthomorphata</taxon>
        <taxon>Eupercaria</taxon>
        <taxon>Centrarchiformes</taxon>
        <taxon>Terapontoidei</taxon>
        <taxon>Terapontidae</taxon>
        <taxon>Scortum</taxon>
    </lineage>
</organism>
<proteinExistence type="predicted"/>
<sequence>MRGYDWSHLRPSSVLTLKMRMITFFLVGLTVHVVFFLSIFDIYFTSPLVHGMTPQAMPLAPPASRLVLIVADGLRADSLFTLLPNGSSRAPYLRNVIEEKGTWGVSHTRVPTESRPGHVALIAGFYEDVSAVAKGWKENPVEFDSVFNESRHTWCWGSPDILPMFAKGASGDHVYTHTYPAVEEDFASTDASRLDTWVFTQVKSFFQSAKSNSTLKATLLEDRNVYFLHLLGIDTNGHAHRPMSQEYLDNIGLVDAGLAEVVSVVEDFFGYDGRTAYVFTSDHGMTNWGSHGAGHPSETLTPLVVWGAGVHNAHKVTQSQPYNDGYLQDWKLEHLRRVDVNQADIAPLMASLIGVPIPLNSVGVLPLLYLNNSDQFKAESMYTNAIQVLEQFKLPNTYVRNAICGLQFSLQHSDPGQAGTEAPQPGTALTDFLTNRPQVLRIGDNTSSTLVLSTGTPQGCVLSPALFTLFTTRPKEVIVDYRRSRRTKHTPLLIHGEAVEGVSNIKFLGIHITSDLTWSMNTASPGKKGSTKTLLPQEAETCWTLLTNFYRATIKSILCLSVAVWYGSCTAKNRKARVVKTAQGVVGSPLPDLDSIYAGRIQKKMKMIQKKETTLSFLFTPYQLLTESKQAEFIHKARILIQLEKYEDAISLCQTLISHALEGLVYYHTYDRFFLGCSVVLGFVGWTSYVVLILLKTHASLNRHPSLLKQGHSHALGRLCLCVTVLITVFLLIQKSPITYYIYCLLPVPVWYSVLKESGTLTDLIHSVPSLPLWKCFGYFMLVAFGIELLVVSFFHRAMLTVGLTVLSLWPFLSGLFGKAKFRSLSWFLGCLCLAAFPLMPVVGREPNTHLVTCTGLLTLFTSACYLWSSRQRTPLHLSDRQQFVSQMLHVAVCAYVPSLTHSSLQQKQGLPLLNQIISWTTLASSMVVPLLSSTRLFHRLLSIFLSLTATYLLLSTGSEALFPPVLSWLMFVWINIEQEAMLSQGVSSRQELSTIDFSANIDITKIRQLKLDDIRRSYFFVFFIITAFFGTGNIASINSFDPASVYCFLTVFNPFIMGGLMMWKVIIPFIIVMCTFETIQVATQLSSRSLFLIVLVISDLMALHFFFLVQDYGSWLDIGTSISHYVIVMSMTIFLMLLSVVTHIFTSRRLILWGRAKMHFP</sequence>
<comment type="caution">
    <text evidence="1">The sequence shown here is derived from an EMBL/GenBank/DDBJ whole genome shotgun (WGS) entry which is preliminary data.</text>
</comment>
<dbReference type="EMBL" id="CM041551">
    <property type="protein sequence ID" value="KAI3355186.1"/>
    <property type="molecule type" value="Genomic_DNA"/>
</dbReference>
<gene>
    <name evidence="1" type="ORF">L3Q82_018041</name>
</gene>
<evidence type="ECO:0000313" key="1">
    <source>
        <dbReference type="EMBL" id="KAI3355186.1"/>
    </source>
</evidence>
<keyword evidence="2" id="KW-1185">Reference proteome</keyword>
<dbReference type="Proteomes" id="UP000831701">
    <property type="component" value="Chromosome 21"/>
</dbReference>
<reference evidence="1" key="1">
    <citation type="submission" date="2022-04" db="EMBL/GenBank/DDBJ databases">
        <title>Jade perch genome.</title>
        <authorList>
            <person name="Chao B."/>
        </authorList>
    </citation>
    <scope>NUCLEOTIDE SEQUENCE</scope>
    <source>
        <strain evidence="1">CB-2022</strain>
    </source>
</reference>
<evidence type="ECO:0000313" key="2">
    <source>
        <dbReference type="Proteomes" id="UP000831701"/>
    </source>
</evidence>
<accession>A0ACB8VI46</accession>
<protein>
    <submittedName>
        <fullName evidence="1">Uncharacterized protein</fullName>
    </submittedName>
</protein>